<dbReference type="Pfam" id="PF00129">
    <property type="entry name" value="MHC_I"/>
    <property type="match status" value="1"/>
</dbReference>
<dbReference type="GO" id="GO:0006955">
    <property type="term" value="P:immune response"/>
    <property type="evidence" value="ECO:0007669"/>
    <property type="project" value="TreeGrafter"/>
</dbReference>
<evidence type="ECO:0000256" key="7">
    <source>
        <dbReference type="ARBA" id="ARBA00023136"/>
    </source>
</evidence>
<dbReference type="FunFam" id="3.30.500.10:FF:000001">
    <property type="entry name" value="H-2 class I histocompatibility antigen, alpha chain"/>
    <property type="match status" value="1"/>
</dbReference>
<keyword evidence="2" id="KW-0490">MHC I</keyword>
<dbReference type="InterPro" id="IPR001039">
    <property type="entry name" value="MHC_I_a_a1/a2"/>
</dbReference>
<comment type="subcellular location">
    <subcellularLocation>
        <location evidence="1">Membrane</location>
        <topology evidence="1">Single-pass type I membrane protein</topology>
    </subcellularLocation>
</comment>
<evidence type="ECO:0000256" key="3">
    <source>
        <dbReference type="ARBA" id="ARBA00022692"/>
    </source>
</evidence>
<dbReference type="InterPro" id="IPR011162">
    <property type="entry name" value="MHC_I/II-like_Ag-recog"/>
</dbReference>
<sequence>MRYGNEQRVEPRAAWMKANLDQQYWDGQTQIAQGDQQTFRVGLDTLQKRYNQSGGYHTWQSMYGCDLLEDGGIRGFQQYAYDGRDFLAFDKDTLTFTAADSAAEITKKKWEADEAIAEDWKHYLENTCIEWLQKYVKYGKATLERREPESNLLPIVIGVVVAALIIVAAIAGFVFWKSRLGRSEKGYKPATGHDGGSSSSGTGKGSCWEGSGGPGPVPFQDSTRCGASGRSDWFPSGLLPAALAPGSGIEPHRAAPMWDGNAALGPRGLGAAGSAVTPPPPKTLPYFFFPSCPCREQPRHLSTAPC</sequence>
<evidence type="ECO:0000256" key="12">
    <source>
        <dbReference type="SAM" id="Phobius"/>
    </source>
</evidence>
<dbReference type="PRINTS" id="PR01638">
    <property type="entry name" value="MHCCLASSI"/>
</dbReference>
<dbReference type="InterPro" id="IPR011161">
    <property type="entry name" value="MHC_I-like_Ag-recog"/>
</dbReference>
<dbReference type="SUPFAM" id="SSF54452">
    <property type="entry name" value="MHC antigen-recognition domain"/>
    <property type="match status" value="1"/>
</dbReference>
<dbReference type="Proteomes" id="UP000694424">
    <property type="component" value="Unplaced"/>
</dbReference>
<reference evidence="14" key="2">
    <citation type="submission" date="2025-09" db="UniProtKB">
        <authorList>
            <consortium name="Ensembl"/>
        </authorList>
    </citation>
    <scope>IDENTIFICATION</scope>
</reference>
<evidence type="ECO:0000256" key="5">
    <source>
        <dbReference type="ARBA" id="ARBA00022859"/>
    </source>
</evidence>
<evidence type="ECO:0000256" key="1">
    <source>
        <dbReference type="ARBA" id="ARBA00004479"/>
    </source>
</evidence>
<comment type="similarity">
    <text evidence="10">Belongs to the MHC class I family.</text>
</comment>
<proteinExistence type="inferred from homology"/>
<feature type="region of interest" description="Disordered" evidence="11">
    <location>
        <begin position="187"/>
        <end position="213"/>
    </location>
</feature>
<dbReference type="InterPro" id="IPR037055">
    <property type="entry name" value="MHC_I-like_Ag-recog_sf"/>
</dbReference>
<reference evidence="14" key="1">
    <citation type="submission" date="2025-08" db="UniProtKB">
        <authorList>
            <consortium name="Ensembl"/>
        </authorList>
    </citation>
    <scope>IDENTIFICATION</scope>
</reference>
<dbReference type="GO" id="GO:0042612">
    <property type="term" value="C:MHC class I protein complex"/>
    <property type="evidence" value="ECO:0007669"/>
    <property type="project" value="UniProtKB-KW"/>
</dbReference>
<evidence type="ECO:0000313" key="15">
    <source>
        <dbReference type="Proteomes" id="UP000694424"/>
    </source>
</evidence>
<keyword evidence="5" id="KW-0391">Immunity</keyword>
<evidence type="ECO:0000259" key="13">
    <source>
        <dbReference type="Pfam" id="PF00129"/>
    </source>
</evidence>
<feature type="transmembrane region" description="Helical" evidence="12">
    <location>
        <begin position="152"/>
        <end position="176"/>
    </location>
</feature>
<evidence type="ECO:0000256" key="11">
    <source>
        <dbReference type="SAM" id="MobiDB-lite"/>
    </source>
</evidence>
<dbReference type="PANTHER" id="PTHR16675">
    <property type="entry name" value="MHC CLASS I-RELATED"/>
    <property type="match status" value="1"/>
</dbReference>
<dbReference type="InterPro" id="IPR050208">
    <property type="entry name" value="MHC_class-I_related"/>
</dbReference>
<evidence type="ECO:0000313" key="14">
    <source>
        <dbReference type="Ensembl" id="ENSAOWP00000012001.1"/>
    </source>
</evidence>
<name>A0A8B9S772_APTOW</name>
<protein>
    <recommendedName>
        <fullName evidence="13">MHC class I-like antigen recognition-like domain-containing protein</fullName>
    </recommendedName>
</protein>
<dbReference type="AlphaFoldDB" id="A0A8B9S772"/>
<evidence type="ECO:0000256" key="6">
    <source>
        <dbReference type="ARBA" id="ARBA00022989"/>
    </source>
</evidence>
<keyword evidence="7 12" id="KW-0472">Membrane</keyword>
<dbReference type="PANTHER" id="PTHR16675:SF242">
    <property type="entry name" value="MAJOR HISTOCOMPATIBILITY COMPLEX CLASS I-RELATED GENE PROTEIN"/>
    <property type="match status" value="1"/>
</dbReference>
<keyword evidence="9" id="KW-0325">Glycoprotein</keyword>
<feature type="domain" description="MHC class I-like antigen recognition-like" evidence="13">
    <location>
        <begin position="5"/>
        <end position="143"/>
    </location>
</feature>
<keyword evidence="8" id="KW-1015">Disulfide bond</keyword>
<keyword evidence="15" id="KW-1185">Reference proteome</keyword>
<dbReference type="GO" id="GO:0005615">
    <property type="term" value="C:extracellular space"/>
    <property type="evidence" value="ECO:0007669"/>
    <property type="project" value="TreeGrafter"/>
</dbReference>
<evidence type="ECO:0000256" key="9">
    <source>
        <dbReference type="ARBA" id="ARBA00023180"/>
    </source>
</evidence>
<dbReference type="Gene3D" id="3.30.500.10">
    <property type="entry name" value="MHC class I-like antigen recognition-like"/>
    <property type="match status" value="1"/>
</dbReference>
<dbReference type="GO" id="GO:0009897">
    <property type="term" value="C:external side of plasma membrane"/>
    <property type="evidence" value="ECO:0007669"/>
    <property type="project" value="TreeGrafter"/>
</dbReference>
<keyword evidence="4" id="KW-0732">Signal</keyword>
<evidence type="ECO:0000256" key="8">
    <source>
        <dbReference type="ARBA" id="ARBA00023157"/>
    </source>
</evidence>
<organism evidence="14 15">
    <name type="scientific">Apteryx owenii</name>
    <name type="common">Little spotted kiwi</name>
    <dbReference type="NCBI Taxonomy" id="8824"/>
    <lineage>
        <taxon>Eukaryota</taxon>
        <taxon>Metazoa</taxon>
        <taxon>Chordata</taxon>
        <taxon>Craniata</taxon>
        <taxon>Vertebrata</taxon>
        <taxon>Euteleostomi</taxon>
        <taxon>Archelosauria</taxon>
        <taxon>Archosauria</taxon>
        <taxon>Dinosauria</taxon>
        <taxon>Saurischia</taxon>
        <taxon>Theropoda</taxon>
        <taxon>Coelurosauria</taxon>
        <taxon>Aves</taxon>
        <taxon>Palaeognathae</taxon>
        <taxon>Apterygiformes</taxon>
        <taxon>Apterygidae</taxon>
        <taxon>Apteryx</taxon>
    </lineage>
</organism>
<evidence type="ECO:0000256" key="2">
    <source>
        <dbReference type="ARBA" id="ARBA00022451"/>
    </source>
</evidence>
<accession>A0A8B9S772</accession>
<dbReference type="GO" id="GO:0002474">
    <property type="term" value="P:antigen processing and presentation of peptide antigen via MHC class I"/>
    <property type="evidence" value="ECO:0007669"/>
    <property type="project" value="UniProtKB-KW"/>
</dbReference>
<keyword evidence="6 12" id="KW-1133">Transmembrane helix</keyword>
<dbReference type="Ensembl" id="ENSAOWT00000013643.1">
    <property type="protein sequence ID" value="ENSAOWP00000012001.1"/>
    <property type="gene ID" value="ENSAOWG00000008162.1"/>
</dbReference>
<evidence type="ECO:0000256" key="4">
    <source>
        <dbReference type="ARBA" id="ARBA00022729"/>
    </source>
</evidence>
<keyword evidence="3 12" id="KW-0812">Transmembrane</keyword>
<evidence type="ECO:0000256" key="10">
    <source>
        <dbReference type="RuleBase" id="RU004439"/>
    </source>
</evidence>